<accession>A0A382QBF2</accession>
<gene>
    <name evidence="1" type="ORF">METZ01_LOCUS335069</name>
</gene>
<feature type="non-terminal residue" evidence="1">
    <location>
        <position position="171"/>
    </location>
</feature>
<name>A0A382QBF2_9ZZZZ</name>
<sequence>MAQSGEGRIRLFEDFFAEDSIAHTAASRPLGPFTVGGQGSEDTDSGIPTLNADALSGVGVMTTTNEDNHTILVGTPIAFDVGLMGAIVAETRVRFVDLDTKEVFFGFSDIDPNTLSIETDVMTGATTTLTLTASDICGFFLSAELSDDEDWHTVYNGGTTTGETDSTEVDC</sequence>
<dbReference type="EMBL" id="UINC01112931">
    <property type="protein sequence ID" value="SVC82215.1"/>
    <property type="molecule type" value="Genomic_DNA"/>
</dbReference>
<dbReference type="AlphaFoldDB" id="A0A382QBF2"/>
<evidence type="ECO:0000313" key="1">
    <source>
        <dbReference type="EMBL" id="SVC82215.1"/>
    </source>
</evidence>
<protein>
    <submittedName>
        <fullName evidence="1">Uncharacterized protein</fullName>
    </submittedName>
</protein>
<reference evidence="1" key="1">
    <citation type="submission" date="2018-05" db="EMBL/GenBank/DDBJ databases">
        <authorList>
            <person name="Lanie J.A."/>
            <person name="Ng W.-L."/>
            <person name="Kazmierczak K.M."/>
            <person name="Andrzejewski T.M."/>
            <person name="Davidsen T.M."/>
            <person name="Wayne K.J."/>
            <person name="Tettelin H."/>
            <person name="Glass J.I."/>
            <person name="Rusch D."/>
            <person name="Podicherti R."/>
            <person name="Tsui H.-C.T."/>
            <person name="Winkler M.E."/>
        </authorList>
    </citation>
    <scope>NUCLEOTIDE SEQUENCE</scope>
</reference>
<organism evidence="1">
    <name type="scientific">marine metagenome</name>
    <dbReference type="NCBI Taxonomy" id="408172"/>
    <lineage>
        <taxon>unclassified sequences</taxon>
        <taxon>metagenomes</taxon>
        <taxon>ecological metagenomes</taxon>
    </lineage>
</organism>
<proteinExistence type="predicted"/>